<dbReference type="RefSeq" id="WP_169155861.1">
    <property type="nucleotide sequence ID" value="NZ_CAWPJE010000088.1"/>
</dbReference>
<evidence type="ECO:0000313" key="3">
    <source>
        <dbReference type="EMBL" id="NMG20598.1"/>
    </source>
</evidence>
<dbReference type="EMBL" id="QMEB01000104">
    <property type="protein sequence ID" value="NMG20598.1"/>
    <property type="molecule type" value="Genomic_DNA"/>
</dbReference>
<sequence>MILSSLKVWMVPLALTLVSVCSDAARATAQTIYPFTGYYRTTVNITPIAGDVSQVFEVGVSDDAPYGLELYEGLTYSVLDANGNLTFNNNPEAFGIQGFPLGYIQFGSGTNKLFGTSDASAAVNFETLTAKGSGIVNITGGEGIFENATATLLFSEDDIVNLGQNITLNGLALVTGPIEVPQKVPEPTASTTLVGIGLMGAGFLLRQRRLGSANKKS</sequence>
<evidence type="ECO:0000256" key="1">
    <source>
        <dbReference type="SAM" id="SignalP"/>
    </source>
</evidence>
<comment type="caution">
    <text evidence="3">The sequence shown here is derived from an EMBL/GenBank/DDBJ whole genome shotgun (WGS) entry which is preliminary data.</text>
</comment>
<organism evidence="3 4">
    <name type="scientific">Brasilonema bromeliae SPC951</name>
    <dbReference type="NCBI Taxonomy" id="385972"/>
    <lineage>
        <taxon>Bacteria</taxon>
        <taxon>Bacillati</taxon>
        <taxon>Cyanobacteriota</taxon>
        <taxon>Cyanophyceae</taxon>
        <taxon>Nostocales</taxon>
        <taxon>Scytonemataceae</taxon>
        <taxon>Brasilonema</taxon>
        <taxon>Bromeliae group (in: Brasilonema)</taxon>
    </lineage>
</organism>
<reference evidence="3 4" key="1">
    <citation type="submission" date="2018-06" db="EMBL/GenBank/DDBJ databases">
        <title>Comparative genomics of Brasilonema spp. strains.</title>
        <authorList>
            <person name="Alvarenga D.O."/>
            <person name="Fiore M.F."/>
            <person name="Varani A.M."/>
        </authorList>
    </citation>
    <scope>NUCLEOTIDE SEQUENCE [LARGE SCALE GENOMIC DNA]</scope>
    <source>
        <strain evidence="3 4">SPC951</strain>
    </source>
</reference>
<feature type="domain" description="Ice-binding protein C-terminal" evidence="2">
    <location>
        <begin position="184"/>
        <end position="209"/>
    </location>
</feature>
<accession>A0ABX1P9E4</accession>
<dbReference type="Pfam" id="PF07589">
    <property type="entry name" value="PEP-CTERM"/>
    <property type="match status" value="1"/>
</dbReference>
<dbReference type="Proteomes" id="UP000718564">
    <property type="component" value="Unassembled WGS sequence"/>
</dbReference>
<protein>
    <recommendedName>
        <fullName evidence="2">Ice-binding protein C-terminal domain-containing protein</fullName>
    </recommendedName>
</protein>
<dbReference type="InterPro" id="IPR013424">
    <property type="entry name" value="Ice-binding_C"/>
</dbReference>
<name>A0ABX1P9E4_9CYAN</name>
<feature type="chain" id="PRO_5047386555" description="Ice-binding protein C-terminal domain-containing protein" evidence="1">
    <location>
        <begin position="25"/>
        <end position="217"/>
    </location>
</feature>
<keyword evidence="4" id="KW-1185">Reference proteome</keyword>
<evidence type="ECO:0000259" key="2">
    <source>
        <dbReference type="Pfam" id="PF07589"/>
    </source>
</evidence>
<proteinExistence type="predicted"/>
<feature type="signal peptide" evidence="1">
    <location>
        <begin position="1"/>
        <end position="24"/>
    </location>
</feature>
<keyword evidence="1" id="KW-0732">Signal</keyword>
<evidence type="ECO:0000313" key="4">
    <source>
        <dbReference type="Proteomes" id="UP000718564"/>
    </source>
</evidence>
<gene>
    <name evidence="3" type="ORF">DP116_14485</name>
</gene>